<protein>
    <submittedName>
        <fullName evidence="5">Endonuclease</fullName>
    </submittedName>
</protein>
<accession>A0AA37SJY4</accession>
<evidence type="ECO:0000256" key="2">
    <source>
        <dbReference type="PIRSR" id="PIRSR640255-2"/>
    </source>
</evidence>
<dbReference type="PANTHER" id="PTHR13966:SF5">
    <property type="entry name" value="ENDONUCLEASE G, MITOCHONDRIAL"/>
    <property type="match status" value="1"/>
</dbReference>
<dbReference type="InterPro" id="IPR001604">
    <property type="entry name" value="Endo_G_ENPP1-like_dom"/>
</dbReference>
<dbReference type="GO" id="GO:0016787">
    <property type="term" value="F:hydrolase activity"/>
    <property type="evidence" value="ECO:0007669"/>
    <property type="project" value="InterPro"/>
</dbReference>
<keyword evidence="5" id="KW-0255">Endonuclease</keyword>
<dbReference type="InterPro" id="IPR044929">
    <property type="entry name" value="DNA/RNA_non-sp_Endonuclease_sf"/>
</dbReference>
<dbReference type="CDD" id="cd00091">
    <property type="entry name" value="NUC"/>
    <property type="match status" value="1"/>
</dbReference>
<feature type="binding site" evidence="2">
    <location>
        <position position="139"/>
    </location>
    <ligand>
        <name>Mg(2+)</name>
        <dbReference type="ChEBI" id="CHEBI:18420"/>
        <note>catalytic</note>
    </ligand>
</feature>
<reference evidence="5" key="2">
    <citation type="submission" date="2023-01" db="EMBL/GenBank/DDBJ databases">
        <title>Draft genome sequence of Portibacter lacus strain NBRC 108769.</title>
        <authorList>
            <person name="Sun Q."/>
            <person name="Mori K."/>
        </authorList>
    </citation>
    <scope>NUCLEOTIDE SEQUENCE</scope>
    <source>
        <strain evidence="5">NBRC 108769</strain>
    </source>
</reference>
<dbReference type="GO" id="GO:0046872">
    <property type="term" value="F:metal ion binding"/>
    <property type="evidence" value="ECO:0007669"/>
    <property type="project" value="UniProtKB-KW"/>
</dbReference>
<name>A0AA37SJY4_9BACT</name>
<dbReference type="InterPro" id="IPR020821">
    <property type="entry name" value="ENPP1-3/EXOG-like_nuc-like"/>
</dbReference>
<gene>
    <name evidence="5" type="primary">nucA</name>
    <name evidence="5" type="ORF">GCM10007940_00150</name>
</gene>
<dbReference type="SMART" id="SM00477">
    <property type="entry name" value="NUC"/>
    <property type="match status" value="1"/>
</dbReference>
<feature type="domain" description="ENPP1-3/EXOG-like endonuclease/phosphodiesterase" evidence="3">
    <location>
        <begin position="46"/>
        <end position="240"/>
    </location>
</feature>
<dbReference type="InterPro" id="IPR044925">
    <property type="entry name" value="His-Me_finger_sf"/>
</dbReference>
<dbReference type="InterPro" id="IPR040255">
    <property type="entry name" value="Non-specific_endonuclease"/>
</dbReference>
<sequence>MGGFAIFYIFRNVDEKDLGGYEIPTADHPENRFYLPTGSNGELIHHTYYSLAYNEKMEQADWVAYELTKAQLLKPNVKRERQFRPDYDVSTQSAFHRDYTRSGYTRGHLAPAGDMAFNVEAMKESFFMSNMSPQLESFNGGIWRELEENIRDWAFDNDRLYIVTGPVLKKGIIKKIGDNKVAVPKYFFKVVLDIVGNEKKGIGFIMENEMSEVPLQEYAITIDSVEQFTGFDFFSDLITEDVEEEIESKVNVKDWRFDKRKFEDRNTRYR</sequence>
<keyword evidence="5" id="KW-0540">Nuclease</keyword>
<dbReference type="AlphaFoldDB" id="A0AA37SJY4"/>
<feature type="active site" description="Proton acceptor" evidence="1">
    <location>
        <position position="108"/>
    </location>
</feature>
<keyword evidence="6" id="KW-1185">Reference proteome</keyword>
<evidence type="ECO:0000259" key="4">
    <source>
        <dbReference type="SMART" id="SM00892"/>
    </source>
</evidence>
<feature type="domain" description="DNA/RNA non-specific endonuclease/pyrophosphatase/phosphodiesterase" evidence="4">
    <location>
        <begin position="45"/>
        <end position="240"/>
    </location>
</feature>
<evidence type="ECO:0000259" key="3">
    <source>
        <dbReference type="SMART" id="SM00477"/>
    </source>
</evidence>
<proteinExistence type="predicted"/>
<dbReference type="Pfam" id="PF01223">
    <property type="entry name" value="Endonuclease_NS"/>
    <property type="match status" value="1"/>
</dbReference>
<dbReference type="SUPFAM" id="SSF54060">
    <property type="entry name" value="His-Me finger endonucleases"/>
    <property type="match status" value="1"/>
</dbReference>
<dbReference type="GO" id="GO:0003676">
    <property type="term" value="F:nucleic acid binding"/>
    <property type="evidence" value="ECO:0007669"/>
    <property type="project" value="InterPro"/>
</dbReference>
<evidence type="ECO:0000256" key="1">
    <source>
        <dbReference type="PIRSR" id="PIRSR640255-1"/>
    </source>
</evidence>
<keyword evidence="2" id="KW-0479">Metal-binding</keyword>
<comment type="caution">
    <text evidence="5">The sequence shown here is derived from an EMBL/GenBank/DDBJ whole genome shotgun (WGS) entry which is preliminary data.</text>
</comment>
<dbReference type="GO" id="GO:0004519">
    <property type="term" value="F:endonuclease activity"/>
    <property type="evidence" value="ECO:0007669"/>
    <property type="project" value="UniProtKB-KW"/>
</dbReference>
<evidence type="ECO:0000313" key="5">
    <source>
        <dbReference type="EMBL" id="GLR15400.1"/>
    </source>
</evidence>
<reference evidence="5" key="1">
    <citation type="journal article" date="2014" name="Int. J. Syst. Evol. Microbiol.">
        <title>Complete genome sequence of Corynebacterium casei LMG S-19264T (=DSM 44701T), isolated from a smear-ripened cheese.</title>
        <authorList>
            <consortium name="US DOE Joint Genome Institute (JGI-PGF)"/>
            <person name="Walter F."/>
            <person name="Albersmeier A."/>
            <person name="Kalinowski J."/>
            <person name="Ruckert C."/>
        </authorList>
    </citation>
    <scope>NUCLEOTIDE SEQUENCE</scope>
    <source>
        <strain evidence="5">NBRC 108769</strain>
    </source>
</reference>
<dbReference type="Gene3D" id="3.40.570.10">
    <property type="entry name" value="Extracellular Endonuclease, subunit A"/>
    <property type="match status" value="1"/>
</dbReference>
<dbReference type="SMART" id="SM00892">
    <property type="entry name" value="Endonuclease_NS"/>
    <property type="match status" value="1"/>
</dbReference>
<evidence type="ECO:0000313" key="6">
    <source>
        <dbReference type="Proteomes" id="UP001156666"/>
    </source>
</evidence>
<keyword evidence="5" id="KW-0378">Hydrolase</keyword>
<dbReference type="PANTHER" id="PTHR13966">
    <property type="entry name" value="ENDONUCLEASE RELATED"/>
    <property type="match status" value="1"/>
</dbReference>
<organism evidence="5 6">
    <name type="scientific">Portibacter lacus</name>
    <dbReference type="NCBI Taxonomy" id="1099794"/>
    <lineage>
        <taxon>Bacteria</taxon>
        <taxon>Pseudomonadati</taxon>
        <taxon>Bacteroidota</taxon>
        <taxon>Saprospiria</taxon>
        <taxon>Saprospirales</taxon>
        <taxon>Haliscomenobacteraceae</taxon>
        <taxon>Portibacter</taxon>
    </lineage>
</organism>
<dbReference type="Proteomes" id="UP001156666">
    <property type="component" value="Unassembled WGS sequence"/>
</dbReference>
<dbReference type="EMBL" id="BSOH01000001">
    <property type="protein sequence ID" value="GLR15400.1"/>
    <property type="molecule type" value="Genomic_DNA"/>
</dbReference>